<accession>A0A2J5A1X8</accession>
<dbReference type="EMBL" id="PIET01000004">
    <property type="protein sequence ID" value="PLM69284.1"/>
    <property type="molecule type" value="Genomic_DNA"/>
</dbReference>
<protein>
    <submittedName>
        <fullName evidence="2">Type IV secretion system protein TraC</fullName>
    </submittedName>
</protein>
<dbReference type="Proteomes" id="UP000234661">
    <property type="component" value="Unassembled WGS sequence"/>
</dbReference>
<dbReference type="SUPFAM" id="SSF52540">
    <property type="entry name" value="P-loop containing nucleoside triphosphate hydrolases"/>
    <property type="match status" value="1"/>
</dbReference>
<dbReference type="InterPro" id="IPR053155">
    <property type="entry name" value="F-pilin_assembly_TraC"/>
</dbReference>
<name>A0A2J5A1X8_9ENTR</name>
<organism evidence="2 3">
    <name type="scientific">Klebsiella michiganensis</name>
    <dbReference type="NCBI Taxonomy" id="1134687"/>
    <lineage>
        <taxon>Bacteria</taxon>
        <taxon>Pseudomonadati</taxon>
        <taxon>Pseudomonadota</taxon>
        <taxon>Gammaproteobacteria</taxon>
        <taxon>Enterobacterales</taxon>
        <taxon>Enterobacteriaceae</taxon>
        <taxon>Klebsiella/Raoultella group</taxon>
        <taxon>Klebsiella</taxon>
    </lineage>
</organism>
<evidence type="ECO:0000259" key="1">
    <source>
        <dbReference type="Pfam" id="PF19044"/>
    </source>
</evidence>
<dbReference type="InterPro" id="IPR027417">
    <property type="entry name" value="P-loop_NTPase"/>
</dbReference>
<proteinExistence type="predicted"/>
<reference evidence="2 3" key="1">
    <citation type="submission" date="2017-11" db="EMBL/GenBank/DDBJ databases">
        <authorList>
            <person name="Han C.G."/>
        </authorList>
    </citation>
    <scope>NUCLEOTIDE SEQUENCE [LARGE SCALE GENOMIC DNA]</scope>
    <source>
        <strain evidence="2 3">A2</strain>
    </source>
</reference>
<feature type="domain" description="TraG P-loop" evidence="1">
    <location>
        <begin position="490"/>
        <end position="749"/>
    </location>
</feature>
<sequence length="882" mass="100552">MEWDNVGGTMKFDFSNLKFDPLNVIETVNSIMGERDTTKETQKKLDDLDYPHIKDLLPFEDYDSSSQLFINKGSIGFIIESQPLIGGNEALVKSLDSLLQDKVPRGTPLQVIMVSTRAITEQIKSGLKDFSWKGYRADECNDITMRYYTHAAKEGFPNGLGEPLTLRDYRLFFTWSQKVKRVNESEFLKVRDVRRNLLAALNTADIHSHVVGIEEFLSVMREVLNHDTERMDSWHVPYDPESSLASQMVDRTTAWEVKTGHIRVKGVNHKQQPFSSRMVSMNLDKNPAIHYLWQNGNIVTDLLNPSKGIHCPFVFTMLLITEEQLKSQGEANSKFLALDSRVNTSYAKFIPATRRQHAEWKEARDNLLSNEEAITSYFYGITFFCADDDDVMAQETERTKNAFEQQGLKVVRADFMQIRNILAAIPFTATNDKLWTDFKRTGAVQRGYSFNAANLMPIIADNKLSPSGILLPSYRNQIAFLDVYDKNLPNTNFNWFMGATSGAGKSVLSQSICRSVLDMGGRVSITDIGDSYKKYCKSVGGIYINGENLRFNPFANVTDISQAAERIRDQLCILASPNGLLDDVHESLILEAITESWPHYEQDMRIDHVVDYMKKKQTEISKMHSAQIGGRIDEIVTLLNKYTTRGLYGEFFNSSKPTLSMDEQFVVTELGDLRKRGDLLSAVLFTLMIWNENMMYSTSRDLRKMSVIDEGWKLLGGSSKKIRDFIEEGYRTARRHNGSYGTITQSIRDKNLSTASLAAYDNSSFKFTGMQDAKSLSTLKQEEPNLYNELEWTLIEKLPPAKKAKFSAFLVSVGAYSSFHRLMLDPLSDKLFSSKGEDFAYSEKRLKENADIKDIIFEMVENDAENNFEKRDFLNYLREMSI</sequence>
<dbReference type="NCBIfam" id="TIGR02746">
    <property type="entry name" value="TraC-F-type"/>
    <property type="match status" value="1"/>
</dbReference>
<dbReference type="Gene3D" id="1.10.8.730">
    <property type="match status" value="1"/>
</dbReference>
<dbReference type="PANTHER" id="PTHR38467:SF1">
    <property type="entry name" value="CONJUGATIVE TRANSFER: ASSEMBLY"/>
    <property type="match status" value="1"/>
</dbReference>
<gene>
    <name evidence="2" type="primary">traC</name>
    <name evidence="2" type="ORF">CWM85_00870</name>
</gene>
<evidence type="ECO:0000313" key="3">
    <source>
        <dbReference type="Proteomes" id="UP000234661"/>
    </source>
</evidence>
<dbReference type="InterPro" id="IPR025955">
    <property type="entry name" value="TraC/Conjuga_ATPase"/>
</dbReference>
<comment type="caution">
    <text evidence="2">The sequence shown here is derived from an EMBL/GenBank/DDBJ whole genome shotgun (WGS) entry which is preliminary data.</text>
</comment>
<dbReference type="Pfam" id="PF19044">
    <property type="entry name" value="P-loop_TraG"/>
    <property type="match status" value="1"/>
</dbReference>
<dbReference type="Gene3D" id="3.40.50.300">
    <property type="entry name" value="P-loop containing nucleotide triphosphate hydrolases"/>
    <property type="match status" value="1"/>
</dbReference>
<dbReference type="InterPro" id="IPR014117">
    <property type="entry name" value="TraC-F-type"/>
</dbReference>
<dbReference type="InterPro" id="IPR043964">
    <property type="entry name" value="P-loop_TraG"/>
</dbReference>
<evidence type="ECO:0000313" key="2">
    <source>
        <dbReference type="EMBL" id="PLM69284.1"/>
    </source>
</evidence>
<dbReference type="AlphaFoldDB" id="A0A2J5A1X8"/>
<reference evidence="2 3" key="2">
    <citation type="submission" date="2018-01" db="EMBL/GenBank/DDBJ databases">
        <title>Genomic study of Klebsiella pneumoniae.</title>
        <authorList>
            <person name="Yang Y."/>
            <person name="Bicalho R."/>
        </authorList>
    </citation>
    <scope>NUCLEOTIDE SEQUENCE [LARGE SCALE GENOMIC DNA]</scope>
    <source>
        <strain evidence="2 3">A2</strain>
    </source>
</reference>
<dbReference type="PANTHER" id="PTHR38467">
    <property type="match status" value="1"/>
</dbReference>
<dbReference type="Pfam" id="PF11130">
    <property type="entry name" value="TraC_F_IV"/>
    <property type="match status" value="1"/>
</dbReference>